<accession>A0AA41YAL0</accession>
<proteinExistence type="predicted"/>
<dbReference type="AlphaFoldDB" id="A0AA41YAL0"/>
<dbReference type="Proteomes" id="UP001163821">
    <property type="component" value="Unassembled WGS sequence"/>
</dbReference>
<sequence>MKATDFAINRIVSILESVLQVPVMKYSKPTAVQLDEYVVVNSLPINADIMQRCVVNVNYHVKDITPGAPDVDKIESGTSAVIAALDGTVEKGISNDVLIDYETQETHREDPLGEHYSNIRFTVRIINK</sequence>
<comment type="caution">
    <text evidence="1">The sequence shown here is derived from an EMBL/GenBank/DDBJ whole genome shotgun (WGS) entry which is preliminary data.</text>
</comment>
<reference evidence="1" key="1">
    <citation type="submission" date="2022-10" db="EMBL/GenBank/DDBJ databases">
        <title>Gaoshiqiia sediminis gen. nov., sp. nov., isolated from coastal sediment.</title>
        <authorList>
            <person name="Yu W.X."/>
            <person name="Mu D.S."/>
            <person name="Du J.Z."/>
            <person name="Liang Y.Q."/>
        </authorList>
    </citation>
    <scope>NUCLEOTIDE SEQUENCE</scope>
    <source>
        <strain evidence="1">A06</strain>
    </source>
</reference>
<organism evidence="1 2">
    <name type="scientific">Gaoshiqia sediminis</name>
    <dbReference type="NCBI Taxonomy" id="2986998"/>
    <lineage>
        <taxon>Bacteria</taxon>
        <taxon>Pseudomonadati</taxon>
        <taxon>Bacteroidota</taxon>
        <taxon>Bacteroidia</taxon>
        <taxon>Marinilabiliales</taxon>
        <taxon>Prolixibacteraceae</taxon>
        <taxon>Gaoshiqia</taxon>
    </lineage>
</organism>
<evidence type="ECO:0000313" key="2">
    <source>
        <dbReference type="Proteomes" id="UP001163821"/>
    </source>
</evidence>
<keyword evidence="2" id="KW-1185">Reference proteome</keyword>
<evidence type="ECO:0000313" key="1">
    <source>
        <dbReference type="EMBL" id="MCW0484063.1"/>
    </source>
</evidence>
<gene>
    <name evidence="1" type="ORF">N2K84_15075</name>
</gene>
<dbReference type="RefSeq" id="WP_282592655.1">
    <property type="nucleotide sequence ID" value="NZ_JAPAAF010000028.1"/>
</dbReference>
<protein>
    <submittedName>
        <fullName evidence="1">Uncharacterized protein</fullName>
    </submittedName>
</protein>
<dbReference type="EMBL" id="JAPAAF010000028">
    <property type="protein sequence ID" value="MCW0484063.1"/>
    <property type="molecule type" value="Genomic_DNA"/>
</dbReference>
<name>A0AA41YAL0_9BACT</name>